<evidence type="ECO:0000313" key="8">
    <source>
        <dbReference type="Proteomes" id="UP001152797"/>
    </source>
</evidence>
<dbReference type="AlphaFoldDB" id="A0A9P1D8U0"/>
<feature type="domain" description="NADP-dependent oxidoreductase" evidence="5">
    <location>
        <begin position="192"/>
        <end position="423"/>
    </location>
</feature>
<reference evidence="7 8" key="2">
    <citation type="submission" date="2024-05" db="EMBL/GenBank/DDBJ databases">
        <authorList>
            <person name="Chen Y."/>
            <person name="Shah S."/>
            <person name="Dougan E. K."/>
            <person name="Thang M."/>
            <person name="Chan C."/>
        </authorList>
    </citation>
    <scope>NUCLEOTIDE SEQUENCE [LARGE SCALE GENOMIC DNA]</scope>
</reference>
<dbReference type="CDD" id="cd19071">
    <property type="entry name" value="AKR_AKR1-5-like"/>
    <property type="match status" value="1"/>
</dbReference>
<dbReference type="PANTHER" id="PTHR43827">
    <property type="entry name" value="2,5-DIKETO-D-GLUCONIC ACID REDUCTASE"/>
    <property type="match status" value="1"/>
</dbReference>
<dbReference type="PRINTS" id="PR00069">
    <property type="entry name" value="ALDKETRDTASE"/>
</dbReference>
<keyword evidence="8" id="KW-1185">Reference proteome</keyword>
<organism evidence="6">
    <name type="scientific">Cladocopium goreaui</name>
    <dbReference type="NCBI Taxonomy" id="2562237"/>
    <lineage>
        <taxon>Eukaryota</taxon>
        <taxon>Sar</taxon>
        <taxon>Alveolata</taxon>
        <taxon>Dinophyceae</taxon>
        <taxon>Suessiales</taxon>
        <taxon>Symbiodiniaceae</taxon>
        <taxon>Cladocopium</taxon>
    </lineage>
</organism>
<evidence type="ECO:0000256" key="2">
    <source>
        <dbReference type="ARBA" id="ARBA00022857"/>
    </source>
</evidence>
<gene>
    <name evidence="6" type="ORF">C1SCF055_LOCUS31557</name>
</gene>
<evidence type="ECO:0000259" key="5">
    <source>
        <dbReference type="Pfam" id="PF00248"/>
    </source>
</evidence>
<dbReference type="OrthoDB" id="416253at2759"/>
<dbReference type="EMBL" id="CAMXCT020003713">
    <property type="protein sequence ID" value="CAL1159245.1"/>
    <property type="molecule type" value="Genomic_DNA"/>
</dbReference>
<comment type="similarity">
    <text evidence="1">Belongs to the aldo/keto reductase family.</text>
</comment>
<keyword evidence="3" id="KW-0560">Oxidoreductase</keyword>
<reference evidence="6" key="1">
    <citation type="submission" date="2022-10" db="EMBL/GenBank/DDBJ databases">
        <authorList>
            <person name="Chen Y."/>
            <person name="Dougan E. K."/>
            <person name="Chan C."/>
            <person name="Rhodes N."/>
            <person name="Thang M."/>
        </authorList>
    </citation>
    <scope>NUCLEOTIDE SEQUENCE</scope>
</reference>
<dbReference type="InterPro" id="IPR020471">
    <property type="entry name" value="AKR"/>
</dbReference>
<keyword evidence="4" id="KW-0732">Signal</keyword>
<dbReference type="EMBL" id="CAMXCT030003713">
    <property type="protein sequence ID" value="CAL4793182.1"/>
    <property type="molecule type" value="Genomic_DNA"/>
</dbReference>
<evidence type="ECO:0000256" key="3">
    <source>
        <dbReference type="ARBA" id="ARBA00023002"/>
    </source>
</evidence>
<dbReference type="GO" id="GO:0016616">
    <property type="term" value="F:oxidoreductase activity, acting on the CH-OH group of donors, NAD or NADP as acceptor"/>
    <property type="evidence" value="ECO:0007669"/>
    <property type="project" value="UniProtKB-ARBA"/>
</dbReference>
<dbReference type="InterPro" id="IPR023210">
    <property type="entry name" value="NADP_OxRdtase_dom"/>
</dbReference>
<dbReference type="SUPFAM" id="SSF51430">
    <property type="entry name" value="NAD(P)-linked oxidoreductase"/>
    <property type="match status" value="1"/>
</dbReference>
<comment type="caution">
    <text evidence="6">The sequence shown here is derived from an EMBL/GenBank/DDBJ whole genome shotgun (WGS) entry which is preliminary data.</text>
</comment>
<protein>
    <submittedName>
        <fullName evidence="7">Aldo-keto reductase Mjls_1918</fullName>
    </submittedName>
</protein>
<dbReference type="InterPro" id="IPR018170">
    <property type="entry name" value="Aldo/ket_reductase_CS"/>
</dbReference>
<dbReference type="PANTHER" id="PTHR43827:SF3">
    <property type="entry name" value="NADP-DEPENDENT OXIDOREDUCTASE DOMAIN-CONTAINING PROTEIN"/>
    <property type="match status" value="1"/>
</dbReference>
<keyword evidence="2" id="KW-0521">NADP</keyword>
<dbReference type="EMBL" id="CAMXCT010003713">
    <property type="protein sequence ID" value="CAI4005870.1"/>
    <property type="molecule type" value="Genomic_DNA"/>
</dbReference>
<dbReference type="Pfam" id="PF00248">
    <property type="entry name" value="Aldo_ket_red"/>
    <property type="match status" value="1"/>
</dbReference>
<dbReference type="Gene3D" id="3.20.20.100">
    <property type="entry name" value="NADP-dependent oxidoreductase domain"/>
    <property type="match status" value="1"/>
</dbReference>
<evidence type="ECO:0000256" key="4">
    <source>
        <dbReference type="SAM" id="SignalP"/>
    </source>
</evidence>
<sequence>MRLPCAWLLLQAPIEHGRAAMTVAAPFGEAAQWAAKSVPEACDQPGEECEAWDQVASTWRYAWNNLRLSLQHATAQHRLRLDPGEVQQLVAVHEFMYWLGKDKQKWQVGWDEMSGSARALLRALQLWLVPGEYQLGTPLIIPRVNHGLHLPFASRSVLVPTDGDVTSSRISLSDGRELPLLGFSLGSIWAFPYQATKVYQQIRAALKLGYRHLDLSEHYGSEKEVHRAIEDAGIPREEIFLAGKLGKADHYPLGALRAVQQQMKHFDLEYLDLFLLTKPIYDAKVLRSVWEILESYQKRGIFRSLGVCNFDITSLQLLEQVAKIPPVYVQSRFSIYDLDLEGFPVLRWARPRGIAVAARMERGGYLLPAEDPHVVSIAKKLKRNPGEVLSRWLLQLGMAVVVSDPEEQRGALDFQLQEEEMRLLNGLVTLSSSVPGIPGPGFAEDVYGLRRFDRFDHPAKEAQAAGDFPDGFSKPFAFPARAKKSPGNNKGWGQDRGKWSFFLHQSHRQDVYQGLSGFTRYPIWIHIDSAS</sequence>
<dbReference type="Proteomes" id="UP001152797">
    <property type="component" value="Unassembled WGS sequence"/>
</dbReference>
<dbReference type="InterPro" id="IPR036812">
    <property type="entry name" value="NAD(P)_OxRdtase_dom_sf"/>
</dbReference>
<evidence type="ECO:0000256" key="1">
    <source>
        <dbReference type="ARBA" id="ARBA00007905"/>
    </source>
</evidence>
<dbReference type="PROSITE" id="PS00062">
    <property type="entry name" value="ALDOKETO_REDUCTASE_2"/>
    <property type="match status" value="1"/>
</dbReference>
<feature type="signal peptide" evidence="4">
    <location>
        <begin position="1"/>
        <end position="19"/>
    </location>
</feature>
<evidence type="ECO:0000313" key="6">
    <source>
        <dbReference type="EMBL" id="CAI4005870.1"/>
    </source>
</evidence>
<proteinExistence type="inferred from homology"/>
<evidence type="ECO:0000313" key="7">
    <source>
        <dbReference type="EMBL" id="CAL4793182.1"/>
    </source>
</evidence>
<feature type="chain" id="PRO_5043271250" evidence="4">
    <location>
        <begin position="20"/>
        <end position="531"/>
    </location>
</feature>
<name>A0A9P1D8U0_9DINO</name>
<accession>A0A9P1D8U0</accession>